<reference evidence="1" key="1">
    <citation type="submission" date="2021-01" db="EMBL/GenBank/DDBJ databases">
        <title>Whole genome shotgun sequence of Spirilliplanes yamanashiensis NBRC 15828.</title>
        <authorList>
            <person name="Komaki H."/>
            <person name="Tamura T."/>
        </authorList>
    </citation>
    <scope>NUCLEOTIDE SEQUENCE</scope>
    <source>
        <strain evidence="1">NBRC 15828</strain>
    </source>
</reference>
<proteinExistence type="predicted"/>
<evidence type="ECO:0000313" key="2">
    <source>
        <dbReference type="Proteomes" id="UP000652013"/>
    </source>
</evidence>
<protein>
    <submittedName>
        <fullName evidence="1">Uncharacterized protein</fullName>
    </submittedName>
</protein>
<accession>A0A8J3Y7X4</accession>
<name>A0A8J3Y7X4_9ACTN</name>
<organism evidence="1 2">
    <name type="scientific">Spirilliplanes yamanashiensis</name>
    <dbReference type="NCBI Taxonomy" id="42233"/>
    <lineage>
        <taxon>Bacteria</taxon>
        <taxon>Bacillati</taxon>
        <taxon>Actinomycetota</taxon>
        <taxon>Actinomycetes</taxon>
        <taxon>Micromonosporales</taxon>
        <taxon>Micromonosporaceae</taxon>
        <taxon>Spirilliplanes</taxon>
    </lineage>
</organism>
<dbReference type="Proteomes" id="UP000652013">
    <property type="component" value="Unassembled WGS sequence"/>
</dbReference>
<comment type="caution">
    <text evidence="1">The sequence shown here is derived from an EMBL/GenBank/DDBJ whole genome shotgun (WGS) entry which is preliminary data.</text>
</comment>
<dbReference type="AlphaFoldDB" id="A0A8J3Y7X4"/>
<dbReference type="RefSeq" id="WP_203938777.1">
    <property type="nucleotide sequence ID" value="NZ_BAAAGJ010000010.1"/>
</dbReference>
<evidence type="ECO:0000313" key="1">
    <source>
        <dbReference type="EMBL" id="GIJ03498.1"/>
    </source>
</evidence>
<dbReference type="EMBL" id="BOOY01000021">
    <property type="protein sequence ID" value="GIJ03498.1"/>
    <property type="molecule type" value="Genomic_DNA"/>
</dbReference>
<keyword evidence="2" id="KW-1185">Reference proteome</keyword>
<sequence length="70" mass="7611">MQDREMQCAICQSEMIFDTAAYDDLGGLEDDTPELVCTGCGSAIISAPLTGVVWWRPRGAKVAPHQRRAA</sequence>
<gene>
    <name evidence="1" type="ORF">Sya03_28500</name>
</gene>